<keyword evidence="5 8" id="KW-0406">Ion transport</keyword>
<dbReference type="Pfam" id="PF02659">
    <property type="entry name" value="Mntp"/>
    <property type="match status" value="1"/>
</dbReference>
<dbReference type="Proteomes" id="UP000284644">
    <property type="component" value="Unassembled WGS sequence"/>
</dbReference>
<evidence type="ECO:0000313" key="19">
    <source>
        <dbReference type="EMBL" id="RHL50324.1"/>
    </source>
</evidence>
<dbReference type="Proteomes" id="UP000265808">
    <property type="component" value="Unassembled WGS sequence"/>
</dbReference>
<dbReference type="Proteomes" id="UP000265828">
    <property type="component" value="Unassembled WGS sequence"/>
</dbReference>
<evidence type="ECO:0000313" key="15">
    <source>
        <dbReference type="EMBL" id="RHE15724.1"/>
    </source>
</evidence>
<evidence type="ECO:0000256" key="3">
    <source>
        <dbReference type="ARBA" id="ARBA00022692"/>
    </source>
</evidence>
<evidence type="ECO:0000313" key="27">
    <source>
        <dbReference type="Proteomes" id="UP000284220"/>
    </source>
</evidence>
<comment type="subcellular location">
    <subcellularLocation>
        <location evidence="8">Cell membrane</location>
        <topology evidence="8">Multi-pass membrane protein</topology>
    </subcellularLocation>
</comment>
<evidence type="ECO:0000313" key="14">
    <source>
        <dbReference type="EMBL" id="RHC06901.1"/>
    </source>
</evidence>
<sequence length="194" mass="21076">MAIFIELFLLGVGLSMDAFAVSVCKGLGMRKLNKKQAVIIGLYFGGFQALMPLIGWLLGSQFQKYITSIDHWIAFILLGFIGGKMIIEAVREWNEEEIVEVTDAPIDHKNMLVLAVATSIDALAVGITFAFLNTPIIEAISIIGITTFVLSIIGVIVGNFFGSKYKSKAEFIGGLILVLLGVKILLEHLGILAF</sequence>
<comment type="similarity">
    <text evidence="8">Belongs to the MntP (TC 9.B.29) family.</text>
</comment>
<proteinExistence type="inferred from homology"/>
<evidence type="ECO:0000313" key="9">
    <source>
        <dbReference type="EMBL" id="CUN93184.1"/>
    </source>
</evidence>
<evidence type="ECO:0000313" key="29">
    <source>
        <dbReference type="Proteomes" id="UP000284644"/>
    </source>
</evidence>
<feature type="transmembrane region" description="Helical" evidence="8">
    <location>
        <begin position="71"/>
        <end position="91"/>
    </location>
</feature>
<dbReference type="Proteomes" id="UP000261222">
    <property type="component" value="Unassembled WGS sequence"/>
</dbReference>
<evidence type="ECO:0000313" key="17">
    <source>
        <dbReference type="EMBL" id="RHH20035.1"/>
    </source>
</evidence>
<evidence type="ECO:0000313" key="12">
    <source>
        <dbReference type="EMBL" id="RGR51376.1"/>
    </source>
</evidence>
<dbReference type="Proteomes" id="UP000284220">
    <property type="component" value="Unassembled WGS sequence"/>
</dbReference>
<evidence type="ECO:0000256" key="5">
    <source>
        <dbReference type="ARBA" id="ARBA00023065"/>
    </source>
</evidence>
<dbReference type="GO" id="GO:0005886">
    <property type="term" value="C:plasma membrane"/>
    <property type="evidence" value="ECO:0007669"/>
    <property type="project" value="UniProtKB-SubCell"/>
</dbReference>
<dbReference type="GO" id="GO:0005384">
    <property type="term" value="F:manganese ion transmembrane transporter activity"/>
    <property type="evidence" value="ECO:0007669"/>
    <property type="project" value="UniProtKB-UniRule"/>
</dbReference>
<evidence type="ECO:0000256" key="4">
    <source>
        <dbReference type="ARBA" id="ARBA00022989"/>
    </source>
</evidence>
<evidence type="ECO:0000313" key="24">
    <source>
        <dbReference type="Proteomes" id="UP000265808"/>
    </source>
</evidence>
<name>A0A174AXK8_9FIRM</name>
<feature type="transmembrane region" description="Helical" evidence="8">
    <location>
        <begin position="139"/>
        <end position="160"/>
    </location>
</feature>
<dbReference type="EMBL" id="QRJH01000002">
    <property type="protein sequence ID" value="RHH20035.1"/>
    <property type="molecule type" value="Genomic_DNA"/>
</dbReference>
<reference evidence="20 32" key="3">
    <citation type="journal article" date="2019" name="Science, e1252229">
        <title>Invertible promoters mediate bacterial phase variation, antibiotic resistance, and host adaptation in the gut.</title>
        <authorList>
            <person name="Jiang X."/>
            <person name="Hall A.B."/>
            <person name="Arthur T.D."/>
            <person name="Plichta D.R."/>
            <person name="Covington C.T."/>
            <person name="Poyet M."/>
            <person name="Crothers J."/>
            <person name="Moses P.L."/>
            <person name="Tolonen A.C."/>
            <person name="Vlamakis H."/>
            <person name="Alm E.J."/>
            <person name="Xavier R.J."/>
        </authorList>
    </citation>
    <scope>NUCLEOTIDE SEQUENCE [LARGE SCALE GENOMIC DNA]</scope>
    <source>
        <strain evidence="32">af_0058</strain>
        <strain evidence="20">Af_0058</strain>
    </source>
</reference>
<keyword evidence="3 8" id="KW-0812">Transmembrane</keyword>
<evidence type="ECO:0000313" key="20">
    <source>
        <dbReference type="EMBL" id="RYT68728.1"/>
    </source>
</evidence>
<accession>A0A174AXK8</accession>
<dbReference type="EMBL" id="QSJW01000001">
    <property type="protein sequence ID" value="RHE15724.1"/>
    <property type="molecule type" value="Genomic_DNA"/>
</dbReference>
<dbReference type="EMBL" id="RCXQ01000001">
    <property type="protein sequence ID" value="RYT68728.1"/>
    <property type="molecule type" value="Genomic_DNA"/>
</dbReference>
<dbReference type="InterPro" id="IPR022929">
    <property type="entry name" value="Put_MntP"/>
</dbReference>
<dbReference type="PANTHER" id="PTHR35529:SF1">
    <property type="entry name" value="MANGANESE EFFLUX PUMP MNTP-RELATED"/>
    <property type="match status" value="1"/>
</dbReference>
<dbReference type="EMBL" id="QRZI01000001">
    <property type="protein sequence ID" value="RGV66356.1"/>
    <property type="molecule type" value="Genomic_DNA"/>
</dbReference>
<evidence type="ECO:0000313" key="16">
    <source>
        <dbReference type="EMBL" id="RHG18603.1"/>
    </source>
</evidence>
<dbReference type="Proteomes" id="UP000285897">
    <property type="component" value="Unassembled WGS sequence"/>
</dbReference>
<dbReference type="EMBL" id="QROE01000002">
    <property type="protein sequence ID" value="RHK96758.1"/>
    <property type="molecule type" value="Genomic_DNA"/>
</dbReference>
<keyword evidence="6 8" id="KW-0472">Membrane</keyword>
<evidence type="ECO:0000313" key="21">
    <source>
        <dbReference type="Proteomes" id="UP000095409"/>
    </source>
</evidence>
<dbReference type="AlphaFoldDB" id="A0A174AXK8"/>
<dbReference type="EMBL" id="QSHL01000005">
    <property type="protein sequence ID" value="RHC06901.1"/>
    <property type="molecule type" value="Genomic_DNA"/>
</dbReference>
<evidence type="ECO:0000313" key="18">
    <source>
        <dbReference type="EMBL" id="RHK96758.1"/>
    </source>
</evidence>
<evidence type="ECO:0000256" key="6">
    <source>
        <dbReference type="ARBA" id="ARBA00023136"/>
    </source>
</evidence>
<feature type="transmembrane region" description="Helical" evidence="8">
    <location>
        <begin position="172"/>
        <end position="193"/>
    </location>
</feature>
<keyword evidence="1 8" id="KW-0813">Transport</keyword>
<dbReference type="HAMAP" id="MF_01521">
    <property type="entry name" value="MntP_pump"/>
    <property type="match status" value="1"/>
</dbReference>
<dbReference type="EMBL" id="QRHZ01000002">
    <property type="protein sequence ID" value="RHG18603.1"/>
    <property type="molecule type" value="Genomic_DNA"/>
</dbReference>
<gene>
    <name evidence="9" type="primary">yebN</name>
    <name evidence="8" type="synonym">mntP</name>
    <name evidence="19" type="ORF">DW021_01270</name>
    <name evidence="18" type="ORF">DW040_06055</name>
    <name evidence="17" type="ORF">DW222_04380</name>
    <name evidence="16" type="ORF">DW272_04765</name>
    <name evidence="15" type="ORF">DW767_00790</name>
    <name evidence="14" type="ORF">DW859_09330</name>
    <name evidence="13" type="ORF">DWW07_01295</name>
    <name evidence="12" type="ORF">DWY46_01825</name>
    <name evidence="11" type="ORF">DXB38_02490</name>
    <name evidence="10" type="ORF">DXB81_06205</name>
    <name evidence="20" type="ORF">EAI82_00735</name>
    <name evidence="9" type="ORF">ERS852394_01168</name>
</gene>
<dbReference type="RefSeq" id="WP_005428226.1">
    <property type="nucleotide sequence ID" value="NZ_CABJDZ010000002.1"/>
</dbReference>
<dbReference type="InterPro" id="IPR003810">
    <property type="entry name" value="Mntp/YtaF"/>
</dbReference>
<dbReference type="EMBL" id="QSUB01000002">
    <property type="protein sequence ID" value="RGN05609.1"/>
    <property type="molecule type" value="Genomic_DNA"/>
</dbReference>
<dbReference type="Proteomes" id="UP000285839">
    <property type="component" value="Unassembled WGS sequence"/>
</dbReference>
<dbReference type="Proteomes" id="UP000095409">
    <property type="component" value="Unassembled WGS sequence"/>
</dbReference>
<dbReference type="Proteomes" id="UP000293506">
    <property type="component" value="Unassembled WGS sequence"/>
</dbReference>
<evidence type="ECO:0000313" key="31">
    <source>
        <dbReference type="Proteomes" id="UP000285897"/>
    </source>
</evidence>
<reference evidence="22 23" key="2">
    <citation type="submission" date="2018-08" db="EMBL/GenBank/DDBJ databases">
        <title>A genome reference for cultivated species of the human gut microbiota.</title>
        <authorList>
            <person name="Zou Y."/>
            <person name="Xue W."/>
            <person name="Luo G."/>
        </authorList>
    </citation>
    <scope>NUCLEOTIDE SEQUENCE [LARGE SCALE GENOMIC DNA]</scope>
    <source>
        <strain evidence="13 25">AF14-23</strain>
        <strain evidence="12 30">AF25-21</strain>
        <strain evidence="19 31">AF37-6AC</strain>
        <strain evidence="18 28">AF39-4</strain>
        <strain evidence="17 26">AM18-2AC</strain>
        <strain evidence="16 27">AM22-9LB</strain>
        <strain evidence="15 29">AM29-25AC</strain>
        <strain evidence="14 24">AM37-4AC</strain>
        <strain evidence="11 22">OM03-6</strain>
        <strain evidence="10 23">OM06-11AA</strain>
    </source>
</reference>
<keyword evidence="7 8" id="KW-0464">Manganese</keyword>
<dbReference type="EMBL" id="QRUH01000001">
    <property type="protein sequence ID" value="RGR51376.1"/>
    <property type="molecule type" value="Genomic_DNA"/>
</dbReference>
<evidence type="ECO:0000256" key="2">
    <source>
        <dbReference type="ARBA" id="ARBA00022475"/>
    </source>
</evidence>
<evidence type="ECO:0000313" key="22">
    <source>
        <dbReference type="Proteomes" id="UP000261105"/>
    </source>
</evidence>
<organism evidence="9 21">
    <name type="scientific">Blautia obeum</name>
    <dbReference type="NCBI Taxonomy" id="40520"/>
    <lineage>
        <taxon>Bacteria</taxon>
        <taxon>Bacillati</taxon>
        <taxon>Bacillota</taxon>
        <taxon>Clostridia</taxon>
        <taxon>Lachnospirales</taxon>
        <taxon>Lachnospiraceae</taxon>
        <taxon>Blautia</taxon>
    </lineage>
</organism>
<feature type="transmembrane region" description="Helical" evidence="8">
    <location>
        <begin position="36"/>
        <end position="59"/>
    </location>
</feature>
<dbReference type="Proteomes" id="UP000284267">
    <property type="component" value="Unassembled WGS sequence"/>
</dbReference>
<evidence type="ECO:0000313" key="30">
    <source>
        <dbReference type="Proteomes" id="UP000285839"/>
    </source>
</evidence>
<feature type="transmembrane region" description="Helical" evidence="8">
    <location>
        <begin position="111"/>
        <end position="132"/>
    </location>
</feature>
<dbReference type="PANTHER" id="PTHR35529">
    <property type="entry name" value="MANGANESE EFFLUX PUMP MNTP-RELATED"/>
    <property type="match status" value="1"/>
</dbReference>
<dbReference type="EMBL" id="QSUZ01000002">
    <property type="protein sequence ID" value="RGN89997.1"/>
    <property type="molecule type" value="Genomic_DNA"/>
</dbReference>
<evidence type="ECO:0000313" key="10">
    <source>
        <dbReference type="EMBL" id="RGN05609.1"/>
    </source>
</evidence>
<reference evidence="9 21" key="1">
    <citation type="submission" date="2015-09" db="EMBL/GenBank/DDBJ databases">
        <authorList>
            <consortium name="Pathogen Informatics"/>
        </authorList>
    </citation>
    <scope>NUCLEOTIDE SEQUENCE [LARGE SCALE GENOMIC DNA]</scope>
    <source>
        <strain evidence="9 21">2789STDY5608837</strain>
    </source>
</reference>
<evidence type="ECO:0000256" key="8">
    <source>
        <dbReference type="HAMAP-Rule" id="MF_01521"/>
    </source>
</evidence>
<evidence type="ECO:0000256" key="1">
    <source>
        <dbReference type="ARBA" id="ARBA00022448"/>
    </source>
</evidence>
<keyword evidence="2 8" id="KW-1003">Cell membrane</keyword>
<evidence type="ECO:0000256" key="7">
    <source>
        <dbReference type="ARBA" id="ARBA00023211"/>
    </source>
</evidence>
<dbReference type="GeneID" id="79805292"/>
<protein>
    <recommendedName>
        <fullName evidence="8">Putative manganese efflux pump MntP</fullName>
    </recommendedName>
</protein>
<evidence type="ECO:0000313" key="32">
    <source>
        <dbReference type="Proteomes" id="UP000293506"/>
    </source>
</evidence>
<dbReference type="Proteomes" id="UP000284024">
    <property type="component" value="Unassembled WGS sequence"/>
</dbReference>
<evidence type="ECO:0000313" key="13">
    <source>
        <dbReference type="EMBL" id="RGV66356.1"/>
    </source>
</evidence>
<evidence type="ECO:0000313" key="23">
    <source>
        <dbReference type="Proteomes" id="UP000261222"/>
    </source>
</evidence>
<dbReference type="EMBL" id="CYZD01000004">
    <property type="protein sequence ID" value="CUN93184.1"/>
    <property type="molecule type" value="Genomic_DNA"/>
</dbReference>
<evidence type="ECO:0000313" key="26">
    <source>
        <dbReference type="Proteomes" id="UP000284024"/>
    </source>
</evidence>
<evidence type="ECO:0000313" key="11">
    <source>
        <dbReference type="EMBL" id="RGN89997.1"/>
    </source>
</evidence>
<evidence type="ECO:0000313" key="28">
    <source>
        <dbReference type="Proteomes" id="UP000284267"/>
    </source>
</evidence>
<dbReference type="Proteomes" id="UP000261105">
    <property type="component" value="Unassembled WGS sequence"/>
</dbReference>
<keyword evidence="4 8" id="KW-1133">Transmembrane helix</keyword>
<comment type="function">
    <text evidence="8">Probably functions as a manganese efflux pump.</text>
</comment>
<evidence type="ECO:0000313" key="25">
    <source>
        <dbReference type="Proteomes" id="UP000265828"/>
    </source>
</evidence>
<dbReference type="EMBL" id="QROS01000001">
    <property type="protein sequence ID" value="RHL50324.1"/>
    <property type="molecule type" value="Genomic_DNA"/>
</dbReference>